<accession>A0A1N7RU23</accession>
<reference evidence="1" key="1">
    <citation type="submission" date="2016-12" db="EMBL/GenBank/DDBJ databases">
        <authorList>
            <person name="Moulin L."/>
        </authorList>
    </citation>
    <scope>NUCLEOTIDE SEQUENCE [LARGE SCALE GENOMIC DNA]</scope>
    <source>
        <strain evidence="1">STM 7183</strain>
    </source>
</reference>
<organism evidence="1 2">
    <name type="scientific">Paraburkholderia piptadeniae</name>
    <dbReference type="NCBI Taxonomy" id="1701573"/>
    <lineage>
        <taxon>Bacteria</taxon>
        <taxon>Pseudomonadati</taxon>
        <taxon>Pseudomonadota</taxon>
        <taxon>Betaproteobacteria</taxon>
        <taxon>Burkholderiales</taxon>
        <taxon>Burkholderiaceae</taxon>
        <taxon>Paraburkholderia</taxon>
    </lineage>
</organism>
<keyword evidence="2" id="KW-1185">Reference proteome</keyword>
<dbReference type="EMBL" id="CYGY02000017">
    <property type="protein sequence ID" value="SIT38615.1"/>
    <property type="molecule type" value="Genomic_DNA"/>
</dbReference>
<proteinExistence type="predicted"/>
<name>A0A1N7RU23_9BURK</name>
<sequence>MRRRFDEQYKPPPLKGDCSIEFDVDDMLLEVQDTGSSFPLGKYSGIKVRIISAPIPRWNPP</sequence>
<dbReference type="AlphaFoldDB" id="A0A1N7RU23"/>
<evidence type="ECO:0000313" key="2">
    <source>
        <dbReference type="Proteomes" id="UP000195569"/>
    </source>
</evidence>
<protein>
    <submittedName>
        <fullName evidence="1">Uncharacterized protein</fullName>
    </submittedName>
</protein>
<comment type="caution">
    <text evidence="1">The sequence shown here is derived from an EMBL/GenBank/DDBJ whole genome shotgun (WGS) entry which is preliminary data.</text>
</comment>
<dbReference type="Proteomes" id="UP000195569">
    <property type="component" value="Unassembled WGS sequence"/>
</dbReference>
<evidence type="ECO:0000313" key="1">
    <source>
        <dbReference type="EMBL" id="SIT38615.1"/>
    </source>
</evidence>
<gene>
    <name evidence="1" type="ORF">BN2476_170219</name>
</gene>